<accession>N6TQ05</accession>
<name>N6TQ05_DENPD</name>
<protein>
    <submittedName>
        <fullName evidence="1">Uncharacterized protein</fullName>
    </submittedName>
</protein>
<dbReference type="EMBL" id="KB740602">
    <property type="protein sequence ID" value="ENN80083.1"/>
    <property type="molecule type" value="Genomic_DNA"/>
</dbReference>
<organism evidence="1">
    <name type="scientific">Dendroctonus ponderosae</name>
    <name type="common">Mountain pine beetle</name>
    <dbReference type="NCBI Taxonomy" id="77166"/>
    <lineage>
        <taxon>Eukaryota</taxon>
        <taxon>Metazoa</taxon>
        <taxon>Ecdysozoa</taxon>
        <taxon>Arthropoda</taxon>
        <taxon>Hexapoda</taxon>
        <taxon>Insecta</taxon>
        <taxon>Pterygota</taxon>
        <taxon>Neoptera</taxon>
        <taxon>Endopterygota</taxon>
        <taxon>Coleoptera</taxon>
        <taxon>Polyphaga</taxon>
        <taxon>Cucujiformia</taxon>
        <taxon>Curculionidae</taxon>
        <taxon>Scolytinae</taxon>
        <taxon>Dendroctonus</taxon>
    </lineage>
</organism>
<proteinExistence type="predicted"/>
<feature type="non-terminal residue" evidence="1">
    <location>
        <position position="1"/>
    </location>
</feature>
<gene>
    <name evidence="1" type="ORF">YQE_03486</name>
</gene>
<dbReference type="AlphaFoldDB" id="N6TQ05"/>
<reference evidence="1" key="1">
    <citation type="journal article" date="2013" name="Genome Biol.">
        <title>Draft genome of the mountain pine beetle, Dendroctonus ponderosae Hopkins, a major forest pest.</title>
        <authorList>
            <person name="Keeling C.I."/>
            <person name="Yuen M.M."/>
            <person name="Liao N.Y."/>
            <person name="Docking T.R."/>
            <person name="Chan S.K."/>
            <person name="Taylor G.A."/>
            <person name="Palmquist D.L."/>
            <person name="Jackman S.D."/>
            <person name="Nguyen A."/>
            <person name="Li M."/>
            <person name="Henderson H."/>
            <person name="Janes J.K."/>
            <person name="Zhao Y."/>
            <person name="Pandoh P."/>
            <person name="Moore R."/>
            <person name="Sperling F.A."/>
            <person name="Huber D.P."/>
            <person name="Birol I."/>
            <person name="Jones S.J."/>
            <person name="Bohlmann J."/>
        </authorList>
    </citation>
    <scope>NUCLEOTIDE SEQUENCE</scope>
</reference>
<evidence type="ECO:0000313" key="1">
    <source>
        <dbReference type="EMBL" id="ENN80083.1"/>
    </source>
</evidence>
<sequence>MMLKYDMALFGMVWLLRVRAEMKRCAKCQRRNERTSQRSVSRATTFFTIDGAVTPNLIAPSVPATESTTFCEVHGFVSPDEVTDNLDLYKAADELFS</sequence>
<dbReference type="HOGENOM" id="CLU_2348810_0_0_1"/>